<proteinExistence type="predicted"/>
<organism evidence="2 3">
    <name type="scientific">Duganella guangzhouensis</name>
    <dbReference type="NCBI Taxonomy" id="2666084"/>
    <lineage>
        <taxon>Bacteria</taxon>
        <taxon>Pseudomonadati</taxon>
        <taxon>Pseudomonadota</taxon>
        <taxon>Betaproteobacteria</taxon>
        <taxon>Burkholderiales</taxon>
        <taxon>Oxalobacteraceae</taxon>
        <taxon>Telluria group</taxon>
        <taxon>Duganella</taxon>
    </lineage>
</organism>
<dbReference type="InterPro" id="IPR035093">
    <property type="entry name" value="RelE/ParE_toxin_dom_sf"/>
</dbReference>
<protein>
    <submittedName>
        <fullName evidence="2">Type II toxin-antitoxin system mRNA interferase toxin, RelE/StbE family</fullName>
    </submittedName>
</protein>
<dbReference type="InterPro" id="IPR007712">
    <property type="entry name" value="RelE/ParE_toxin"/>
</dbReference>
<name>A0A6I2L9Y1_9BURK</name>
<keyword evidence="1" id="KW-1277">Toxin-antitoxin system</keyword>
<evidence type="ECO:0000313" key="2">
    <source>
        <dbReference type="EMBL" id="MRW93079.1"/>
    </source>
</evidence>
<comment type="caution">
    <text evidence="2">The sequence shown here is derived from an EMBL/GenBank/DDBJ whole genome shotgun (WGS) entry which is preliminary data.</text>
</comment>
<accession>A0A6I2L9Y1</accession>
<dbReference type="RefSeq" id="WP_154381106.1">
    <property type="nucleotide sequence ID" value="NZ_WKJK01000014.1"/>
</dbReference>
<dbReference type="EMBL" id="WKJK01000014">
    <property type="protein sequence ID" value="MRW93079.1"/>
    <property type="molecule type" value="Genomic_DNA"/>
</dbReference>
<dbReference type="NCBIfam" id="TIGR02385">
    <property type="entry name" value="RelE_StbE"/>
    <property type="match status" value="1"/>
</dbReference>
<dbReference type="Proteomes" id="UP000433309">
    <property type="component" value="Unassembled WGS sequence"/>
</dbReference>
<gene>
    <name evidence="2" type="ORF">GJ699_24065</name>
</gene>
<evidence type="ECO:0000313" key="3">
    <source>
        <dbReference type="Proteomes" id="UP000433309"/>
    </source>
</evidence>
<keyword evidence="3" id="KW-1185">Reference proteome</keyword>
<sequence>MWQILEHHRVEKRLAGKTPLEVRQHYEKWLTVVQEFGPSGLRAIPGFHDEALQGKWLGHRSSRLGHKWRVIYLVVGELLQIHVIEVIAHDYKRH</sequence>
<dbReference type="AlphaFoldDB" id="A0A6I2L9Y1"/>
<dbReference type="SUPFAM" id="SSF143011">
    <property type="entry name" value="RelE-like"/>
    <property type="match status" value="1"/>
</dbReference>
<reference evidence="2 3" key="1">
    <citation type="submission" date="2019-11" db="EMBL/GenBank/DDBJ databases">
        <title>Novel species isolated from a subtropical stream in China.</title>
        <authorList>
            <person name="Lu H."/>
        </authorList>
    </citation>
    <scope>NUCLEOTIDE SEQUENCE [LARGE SCALE GENOMIC DNA]</scope>
    <source>
        <strain evidence="2 3">FT80W</strain>
    </source>
</reference>
<evidence type="ECO:0000256" key="1">
    <source>
        <dbReference type="ARBA" id="ARBA00022649"/>
    </source>
</evidence>